<name>A0A484GZG4_SOUCH</name>
<dbReference type="Pfam" id="PF24536">
    <property type="entry name" value="NXPE4_C"/>
    <property type="match status" value="1"/>
</dbReference>
<comment type="caution">
    <text evidence="2">The sequence shown here is derived from an EMBL/GenBank/DDBJ whole genome shotgun (WGS) entry which is preliminary data.</text>
</comment>
<sequence>VAFVDAWEMTSSLPLRDIVHPERLIVHNKVDFLLSFLFPT</sequence>
<gene>
    <name evidence="2" type="ORF">DBR06_SOUSAS9810038</name>
</gene>
<evidence type="ECO:0000259" key="1">
    <source>
        <dbReference type="Pfam" id="PF24536"/>
    </source>
</evidence>
<dbReference type="EMBL" id="QWLN02001516">
    <property type="protein sequence ID" value="TEA41237.1"/>
    <property type="molecule type" value="Genomic_DNA"/>
</dbReference>
<proteinExistence type="predicted"/>
<keyword evidence="3" id="KW-1185">Reference proteome</keyword>
<dbReference type="Proteomes" id="UP000295264">
    <property type="component" value="Unassembled WGS sequence"/>
</dbReference>
<accession>A0A484GZG4</accession>
<reference evidence="2 3" key="1">
    <citation type="journal article" date="2018" name="Genomics">
        <title>Molecular footprints of inshore aquatic adaptation in Indo-Pacific humpback dolphin (Sousa chinensis).</title>
        <authorList>
            <person name="Ming Y."/>
            <person name="Jian J."/>
            <person name="Yu F."/>
            <person name="Yu X."/>
            <person name="Wang J."/>
            <person name="Liu W."/>
        </authorList>
    </citation>
    <scope>NUCLEOTIDE SEQUENCE [LARGE SCALE GENOMIC DNA]</scope>
    <source>
        <strain evidence="2">MY-2018</strain>
        <tissue evidence="2">Skin</tissue>
    </source>
</reference>
<organism evidence="2 3">
    <name type="scientific">Sousa chinensis</name>
    <name type="common">Indo-pacific humpbacked dolphin</name>
    <name type="synonym">Steno chinensis</name>
    <dbReference type="NCBI Taxonomy" id="103600"/>
    <lineage>
        <taxon>Eukaryota</taxon>
        <taxon>Metazoa</taxon>
        <taxon>Chordata</taxon>
        <taxon>Craniata</taxon>
        <taxon>Vertebrata</taxon>
        <taxon>Euteleostomi</taxon>
        <taxon>Mammalia</taxon>
        <taxon>Eutheria</taxon>
        <taxon>Laurasiatheria</taxon>
        <taxon>Artiodactyla</taxon>
        <taxon>Whippomorpha</taxon>
        <taxon>Cetacea</taxon>
        <taxon>Odontoceti</taxon>
        <taxon>Delphinidae</taxon>
        <taxon>Sousa</taxon>
    </lineage>
</organism>
<dbReference type="InterPro" id="IPR057106">
    <property type="entry name" value="NXPE4_C"/>
</dbReference>
<evidence type="ECO:0000313" key="2">
    <source>
        <dbReference type="EMBL" id="TEA41237.1"/>
    </source>
</evidence>
<protein>
    <recommendedName>
        <fullName evidence="1">NXPE C-terminal domain-containing protein</fullName>
    </recommendedName>
</protein>
<evidence type="ECO:0000313" key="3">
    <source>
        <dbReference type="Proteomes" id="UP000295264"/>
    </source>
</evidence>
<feature type="domain" description="NXPE C-terminal" evidence="1">
    <location>
        <begin position="1"/>
        <end position="37"/>
    </location>
</feature>
<dbReference type="AlphaFoldDB" id="A0A484GZG4"/>
<feature type="non-terminal residue" evidence="2">
    <location>
        <position position="1"/>
    </location>
</feature>